<protein>
    <submittedName>
        <fullName evidence="3">FMN reductase</fullName>
        <ecNumber evidence="3">1.5.1.39</ecNumber>
    </submittedName>
</protein>
<dbReference type="GO" id="GO:0008752">
    <property type="term" value="F:FMN reductase [NAD(P)H] activity"/>
    <property type="evidence" value="ECO:0007669"/>
    <property type="project" value="UniProtKB-EC"/>
</dbReference>
<dbReference type="InterPro" id="IPR029479">
    <property type="entry name" value="Nitroreductase"/>
</dbReference>
<dbReference type="GO" id="GO:0046857">
    <property type="term" value="F:oxidoreductase activity, acting on other nitrogenous compounds as donors, with NAD or NADP as acceptor"/>
    <property type="evidence" value="ECO:0007669"/>
    <property type="project" value="TreeGrafter"/>
</dbReference>
<dbReference type="Pfam" id="PF00881">
    <property type="entry name" value="Nitroreductase"/>
    <property type="match status" value="1"/>
</dbReference>
<dbReference type="AlphaFoldDB" id="A0A136WGZ6"/>
<dbReference type="InterPro" id="IPR000415">
    <property type="entry name" value="Nitroreductase-like"/>
</dbReference>
<dbReference type="PANTHER" id="PTHR23026:SF125">
    <property type="entry name" value="OXYGEN-INSENSITIVE NAD(P)H NITROREDUCTASE"/>
    <property type="match status" value="1"/>
</dbReference>
<dbReference type="Proteomes" id="UP000070539">
    <property type="component" value="Unassembled WGS sequence"/>
</dbReference>
<dbReference type="GO" id="GO:0046256">
    <property type="term" value="P:2,4,6-trinitrotoluene catabolic process"/>
    <property type="evidence" value="ECO:0007669"/>
    <property type="project" value="TreeGrafter"/>
</dbReference>
<name>A0A136WGZ6_9FIRM</name>
<dbReference type="PATRIC" id="fig|36847.3.peg.1138"/>
<sequence length="184" mass="20776">MENEVIKAIRNRRSTRKYKDKQISEEELQTLLDAGIQAPSANNSQSWHFTVIQDRDMINFISDKSKEVMLKSDNENIVNIGKNAVNIFYNAPTLIIVSGKKEVSSYSVDCSAAIENMLIAAESIGLGTVWVGLSRFFFTLSDEIKKLKLPDGYEPFYAVAVGYKENDSVLGPSKRNREVINYIR</sequence>
<dbReference type="OrthoDB" id="9783470at2"/>
<evidence type="ECO:0000313" key="3">
    <source>
        <dbReference type="EMBL" id="KXL53747.1"/>
    </source>
</evidence>
<dbReference type="CDD" id="cd02062">
    <property type="entry name" value="Nitro_FMN_reductase"/>
    <property type="match status" value="1"/>
</dbReference>
<dbReference type="EC" id="1.5.1.39" evidence="3"/>
<dbReference type="PANTHER" id="PTHR23026">
    <property type="entry name" value="NADPH NITROREDUCTASE"/>
    <property type="match status" value="1"/>
</dbReference>
<dbReference type="SUPFAM" id="SSF55469">
    <property type="entry name" value="FMN-dependent nitroreductase-like"/>
    <property type="match status" value="1"/>
</dbReference>
<dbReference type="STRING" id="36847.CLNEO_09730"/>
<accession>A0A136WGZ6</accession>
<dbReference type="Gene3D" id="3.40.109.10">
    <property type="entry name" value="NADH Oxidase"/>
    <property type="match status" value="1"/>
</dbReference>
<dbReference type="InterPro" id="IPR050627">
    <property type="entry name" value="Nitroreductase/BluB"/>
</dbReference>
<evidence type="ECO:0000256" key="1">
    <source>
        <dbReference type="ARBA" id="ARBA00023027"/>
    </source>
</evidence>
<comment type="caution">
    <text evidence="3">The sequence shown here is derived from an EMBL/GenBank/DDBJ whole genome shotgun (WGS) entry which is preliminary data.</text>
</comment>
<dbReference type="GO" id="GO:0005829">
    <property type="term" value="C:cytosol"/>
    <property type="evidence" value="ECO:0007669"/>
    <property type="project" value="TreeGrafter"/>
</dbReference>
<evidence type="ECO:0000259" key="2">
    <source>
        <dbReference type="Pfam" id="PF00881"/>
    </source>
</evidence>
<proteinExistence type="predicted"/>
<reference evidence="3 4" key="1">
    <citation type="submission" date="2016-01" db="EMBL/GenBank/DDBJ databases">
        <title>Genome sequence of Clostridium neopropionicum X4, DSM-3847.</title>
        <authorList>
            <person name="Poehlein A."/>
            <person name="Beck M.H."/>
            <person name="Bengelsdorf F.R."/>
            <person name="Daniel R."/>
            <person name="Duerre P."/>
        </authorList>
    </citation>
    <scope>NUCLEOTIDE SEQUENCE [LARGE SCALE GENOMIC DNA]</scope>
    <source>
        <strain evidence="3 4">DSM-3847</strain>
    </source>
</reference>
<dbReference type="RefSeq" id="WP_066085456.1">
    <property type="nucleotide sequence ID" value="NZ_LRVM01000002.1"/>
</dbReference>
<keyword evidence="1" id="KW-0520">NAD</keyword>
<dbReference type="EMBL" id="LRVM01000002">
    <property type="protein sequence ID" value="KXL53747.1"/>
    <property type="molecule type" value="Genomic_DNA"/>
</dbReference>
<organism evidence="3 4">
    <name type="scientific">Anaerotignum neopropionicum</name>
    <dbReference type="NCBI Taxonomy" id="36847"/>
    <lineage>
        <taxon>Bacteria</taxon>
        <taxon>Bacillati</taxon>
        <taxon>Bacillota</taxon>
        <taxon>Clostridia</taxon>
        <taxon>Lachnospirales</taxon>
        <taxon>Anaerotignaceae</taxon>
        <taxon>Anaerotignum</taxon>
    </lineage>
</organism>
<evidence type="ECO:0000313" key="4">
    <source>
        <dbReference type="Proteomes" id="UP000070539"/>
    </source>
</evidence>
<keyword evidence="3" id="KW-0560">Oxidoreductase</keyword>
<keyword evidence="4" id="KW-1185">Reference proteome</keyword>
<feature type="domain" description="Nitroreductase" evidence="2">
    <location>
        <begin position="9"/>
        <end position="163"/>
    </location>
</feature>
<gene>
    <name evidence="3" type="primary">nfrA2</name>
    <name evidence="3" type="ORF">CLNEO_09730</name>
</gene>